<sequence>MIKWAIILAVIALILGVLGFTGLAGVFVDIAIILFWIAVIIAVAVFVLGLTVYKKVK</sequence>
<keyword evidence="4 5" id="KW-0472">Membrane</keyword>
<dbReference type="HAMAP" id="MF_01361">
    <property type="entry name" value="UPF0391"/>
    <property type="match status" value="1"/>
</dbReference>
<feature type="transmembrane region" description="Helical" evidence="5">
    <location>
        <begin position="33"/>
        <end position="53"/>
    </location>
</feature>
<accession>A0A7W9E7K0</accession>
<evidence type="ECO:0000256" key="1">
    <source>
        <dbReference type="ARBA" id="ARBA00022475"/>
    </source>
</evidence>
<dbReference type="Pfam" id="PF07043">
    <property type="entry name" value="DUF1328"/>
    <property type="match status" value="1"/>
</dbReference>
<gene>
    <name evidence="6" type="ORF">FHS65_000757</name>
</gene>
<proteinExistence type="inferred from homology"/>
<dbReference type="GO" id="GO:0005886">
    <property type="term" value="C:plasma membrane"/>
    <property type="evidence" value="ECO:0007669"/>
    <property type="project" value="UniProtKB-UniRule"/>
</dbReference>
<comment type="similarity">
    <text evidence="5">Belongs to the UPF0391 family.</text>
</comment>
<protein>
    <recommendedName>
        <fullName evidence="5">UPF0391 membrane protein FHS65_000757</fullName>
    </recommendedName>
</protein>
<keyword evidence="7" id="KW-1185">Reference proteome</keyword>
<feature type="transmembrane region" description="Helical" evidence="5">
    <location>
        <begin position="7"/>
        <end position="27"/>
    </location>
</feature>
<keyword evidence="2 5" id="KW-0812">Transmembrane</keyword>
<keyword evidence="3 5" id="KW-1133">Transmembrane helix</keyword>
<dbReference type="RefSeq" id="WP_123286097.1">
    <property type="nucleotide sequence ID" value="NZ_JACIJB010000001.1"/>
</dbReference>
<dbReference type="EMBL" id="JACIJB010000001">
    <property type="protein sequence ID" value="MBB5660039.1"/>
    <property type="molecule type" value="Genomic_DNA"/>
</dbReference>
<evidence type="ECO:0000256" key="4">
    <source>
        <dbReference type="ARBA" id="ARBA00023136"/>
    </source>
</evidence>
<dbReference type="AlphaFoldDB" id="A0A7W9E7K0"/>
<comment type="caution">
    <text evidence="6">The sequence shown here is derived from an EMBL/GenBank/DDBJ whole genome shotgun (WGS) entry which is preliminary data.</text>
</comment>
<evidence type="ECO:0000256" key="2">
    <source>
        <dbReference type="ARBA" id="ARBA00022692"/>
    </source>
</evidence>
<dbReference type="PIRSF" id="PIRSF036466">
    <property type="entry name" value="UCP036466"/>
    <property type="match status" value="1"/>
</dbReference>
<dbReference type="Proteomes" id="UP000548978">
    <property type="component" value="Unassembled WGS sequence"/>
</dbReference>
<name>A0A7W9E7K0_9CAUL</name>
<evidence type="ECO:0000256" key="3">
    <source>
        <dbReference type="ARBA" id="ARBA00022989"/>
    </source>
</evidence>
<keyword evidence="1 5" id="KW-1003">Cell membrane</keyword>
<organism evidence="6 7">
    <name type="scientific">Brevundimonas halotolerans</name>
    <dbReference type="NCBI Taxonomy" id="69670"/>
    <lineage>
        <taxon>Bacteria</taxon>
        <taxon>Pseudomonadati</taxon>
        <taxon>Pseudomonadota</taxon>
        <taxon>Alphaproteobacteria</taxon>
        <taxon>Caulobacterales</taxon>
        <taxon>Caulobacteraceae</taxon>
        <taxon>Brevundimonas</taxon>
    </lineage>
</organism>
<reference evidence="6 7" key="1">
    <citation type="submission" date="2020-08" db="EMBL/GenBank/DDBJ databases">
        <title>Genomic Encyclopedia of Type Strains, Phase IV (KMG-IV): sequencing the most valuable type-strain genomes for metagenomic binning, comparative biology and taxonomic classification.</title>
        <authorList>
            <person name="Goeker M."/>
        </authorList>
    </citation>
    <scope>NUCLEOTIDE SEQUENCE [LARGE SCALE GENOMIC DNA]</scope>
    <source>
        <strain evidence="6 7">DSM 24448</strain>
    </source>
</reference>
<dbReference type="InterPro" id="IPR009760">
    <property type="entry name" value="DUF1328"/>
</dbReference>
<evidence type="ECO:0000313" key="7">
    <source>
        <dbReference type="Proteomes" id="UP000548978"/>
    </source>
</evidence>
<evidence type="ECO:0000256" key="5">
    <source>
        <dbReference type="HAMAP-Rule" id="MF_01361"/>
    </source>
</evidence>
<evidence type="ECO:0000313" key="6">
    <source>
        <dbReference type="EMBL" id="MBB5660039.1"/>
    </source>
</evidence>
<comment type="caution">
    <text evidence="5">Lacks conserved residue(s) required for the propagation of feature annotation.</text>
</comment>